<accession>A0A9N9KVX1</accession>
<name>A0A9N9KVX1_9HELO</name>
<organism evidence="4 5">
    <name type="scientific">Hymenoscyphus fraxineus</name>
    <dbReference type="NCBI Taxonomy" id="746836"/>
    <lineage>
        <taxon>Eukaryota</taxon>
        <taxon>Fungi</taxon>
        <taxon>Dikarya</taxon>
        <taxon>Ascomycota</taxon>
        <taxon>Pezizomycotina</taxon>
        <taxon>Leotiomycetes</taxon>
        <taxon>Helotiales</taxon>
        <taxon>Helotiaceae</taxon>
        <taxon>Hymenoscyphus</taxon>
    </lineage>
</organism>
<keyword evidence="3" id="KW-0732">Signal</keyword>
<dbReference type="Gene3D" id="3.40.50.1110">
    <property type="entry name" value="SGNH hydrolase"/>
    <property type="match status" value="1"/>
</dbReference>
<evidence type="ECO:0000313" key="5">
    <source>
        <dbReference type="Proteomes" id="UP000696280"/>
    </source>
</evidence>
<evidence type="ECO:0000313" key="4">
    <source>
        <dbReference type="EMBL" id="CAG8954459.1"/>
    </source>
</evidence>
<dbReference type="InterPro" id="IPR036514">
    <property type="entry name" value="SGNH_hydro_sf"/>
</dbReference>
<keyword evidence="1" id="KW-0378">Hydrolase</keyword>
<dbReference type="PANTHER" id="PTHR45648">
    <property type="entry name" value="GDSL LIPASE/ACYLHYDROLASE FAMILY PROTEIN (AFU_ORTHOLOGUE AFUA_4G14700)"/>
    <property type="match status" value="1"/>
</dbReference>
<sequence length="342" mass="37369">MMHSTMLSTAAALLLFTASIQGTVIKRAPANCTATKDYPGFAKIKYLFSFGDSYTQTGFNENDKQPSAENPIGNPPFPGYTSSNNAPNWIGYLTASKNASQLLTYNVASGGAMIDCTLVKPYAPTVVCVNDQVSKVWSKTYSSKPASAPWKSEDSVFLFWDGVNDVGNTWYMPEQERAALWTKIFAVWRKQLDTLYDAGARNFAFLNTPPVDRSPLALTNTPEQQKTEKDAVAVWNGNLTELVKAFRKEKADTNVFTVDTNEIFNKAMDTPTAFEETAGLKNTTGFCADYANGTPKQDTLIPACGVAVNQYFWLNNLHPTSAVHEVVAVSVAKALTDGPNVC</sequence>
<reference evidence="4" key="1">
    <citation type="submission" date="2021-07" db="EMBL/GenBank/DDBJ databases">
        <authorList>
            <person name="Durling M."/>
        </authorList>
    </citation>
    <scope>NUCLEOTIDE SEQUENCE</scope>
</reference>
<proteinExistence type="predicted"/>
<feature type="signal peptide" evidence="3">
    <location>
        <begin position="1"/>
        <end position="22"/>
    </location>
</feature>
<dbReference type="PANTHER" id="PTHR45648:SF85">
    <property type="entry name" value="A, PUTATIVE (AFU_ORTHOLOGUE AFUA_2G10760)-RELATED"/>
    <property type="match status" value="1"/>
</dbReference>
<dbReference type="Proteomes" id="UP000696280">
    <property type="component" value="Unassembled WGS sequence"/>
</dbReference>
<dbReference type="CDD" id="cd01846">
    <property type="entry name" value="fatty_acyltransferase_like"/>
    <property type="match status" value="1"/>
</dbReference>
<dbReference type="Pfam" id="PF00657">
    <property type="entry name" value="Lipase_GDSL"/>
    <property type="match status" value="1"/>
</dbReference>
<keyword evidence="5" id="KW-1185">Reference proteome</keyword>
<dbReference type="InterPro" id="IPR001087">
    <property type="entry name" value="GDSL"/>
</dbReference>
<evidence type="ECO:0000256" key="2">
    <source>
        <dbReference type="SAM" id="MobiDB-lite"/>
    </source>
</evidence>
<feature type="chain" id="PRO_5040137456" description="Carbohydrate esterase family 16 protein" evidence="3">
    <location>
        <begin position="23"/>
        <end position="342"/>
    </location>
</feature>
<dbReference type="InterPro" id="IPR051058">
    <property type="entry name" value="GDSL_Est/Lipase"/>
</dbReference>
<dbReference type="SUPFAM" id="SSF52266">
    <property type="entry name" value="SGNH hydrolase"/>
    <property type="match status" value="1"/>
</dbReference>
<dbReference type="EMBL" id="CAJVRL010000057">
    <property type="protein sequence ID" value="CAG8954459.1"/>
    <property type="molecule type" value="Genomic_DNA"/>
</dbReference>
<dbReference type="OrthoDB" id="1600564at2759"/>
<dbReference type="AlphaFoldDB" id="A0A9N9KVX1"/>
<comment type="caution">
    <text evidence="4">The sequence shown here is derived from an EMBL/GenBank/DDBJ whole genome shotgun (WGS) entry which is preliminary data.</text>
</comment>
<gene>
    <name evidence="4" type="ORF">HYFRA_00004371</name>
</gene>
<feature type="region of interest" description="Disordered" evidence="2">
    <location>
        <begin position="59"/>
        <end position="78"/>
    </location>
</feature>
<evidence type="ECO:0000256" key="1">
    <source>
        <dbReference type="ARBA" id="ARBA00022801"/>
    </source>
</evidence>
<protein>
    <recommendedName>
        <fullName evidence="6">Carbohydrate esterase family 16 protein</fullName>
    </recommendedName>
</protein>
<evidence type="ECO:0008006" key="6">
    <source>
        <dbReference type="Google" id="ProtNLM"/>
    </source>
</evidence>
<evidence type="ECO:0000256" key="3">
    <source>
        <dbReference type="SAM" id="SignalP"/>
    </source>
</evidence>
<dbReference type="GO" id="GO:0016788">
    <property type="term" value="F:hydrolase activity, acting on ester bonds"/>
    <property type="evidence" value="ECO:0007669"/>
    <property type="project" value="InterPro"/>
</dbReference>